<comment type="similarity">
    <text evidence="2">Belongs to the methyl-accepting chemotaxis (MCP) protein family.</text>
</comment>
<feature type="domain" description="HAMP" evidence="7">
    <location>
        <begin position="224"/>
        <end position="278"/>
    </location>
</feature>
<sequence length="584" mass="66318">MWPKEKLKFNRIFKKKFNIKTRLILALSVLSISTIIFGVYSIFQMMKLHNSIEGISSIYGGKIQKSDELSYHVLNFRTKEYGYIMETFSEEKNRIEQEMKESKGNIQLILEDYFNYCDSNREKKDIENIQEKFEVYLEVNNEVIEANKTNKEMRNVLTLIKGKSKNKFDELISSIDELKQKNLNYLESINKEANERYKRVIITFISVTLGIILFTIIVCIYLTISIVYPLNRLKGKINELVNKGGDLTQDIIVESGDEIEELSQAINVFMNNIRKIIVEVNNSSDNVLSSSRDTARYIKELHMNAERTTNTVDEISRAIEEAAVNSSEVSGLSLGVESFINDITHKAKEGEKTAIDIRGRANELKDNVEVSNKKALQILEETKKNLIEAMEKSKSVSEIENLSGSILDIANQTNLLALNASIEAARAGEYGKGFTVVANEVRNLAEHSRVTVENMQQVIKNVKESVGTISISSNKILKFIDDVIIKDYKKMYIMGEQYNRDSIIINELIEKFNHIAKELKGVVSTISSSMVNISDTVNKGATGIVEVVEKTNCLYINIGEIENQMLRNEESAKGLKVIISKFII</sequence>
<evidence type="ECO:0000313" key="8">
    <source>
        <dbReference type="EMBL" id="KEZ86008.1"/>
    </source>
</evidence>
<dbReference type="STRING" id="318464.IO99_11550"/>
<keyword evidence="5" id="KW-1133">Transmembrane helix</keyword>
<dbReference type="eggNOG" id="COG0840">
    <property type="taxonomic scope" value="Bacteria"/>
</dbReference>
<evidence type="ECO:0000256" key="5">
    <source>
        <dbReference type="SAM" id="Phobius"/>
    </source>
</evidence>
<dbReference type="InterPro" id="IPR004090">
    <property type="entry name" value="Chemotax_Me-accpt_rcpt"/>
</dbReference>
<dbReference type="PRINTS" id="PR00260">
    <property type="entry name" value="CHEMTRNSDUCR"/>
</dbReference>
<dbReference type="Pfam" id="PF12729">
    <property type="entry name" value="4HB_MCP_1"/>
    <property type="match status" value="1"/>
</dbReference>
<keyword evidence="9" id="KW-1185">Reference proteome</keyword>
<evidence type="ECO:0000259" key="6">
    <source>
        <dbReference type="PROSITE" id="PS50111"/>
    </source>
</evidence>
<evidence type="ECO:0008006" key="10">
    <source>
        <dbReference type="Google" id="ProtNLM"/>
    </source>
</evidence>
<keyword evidence="1 3" id="KW-0807">Transducer</keyword>
<dbReference type="CDD" id="cd06225">
    <property type="entry name" value="HAMP"/>
    <property type="match status" value="1"/>
</dbReference>
<evidence type="ECO:0000313" key="9">
    <source>
        <dbReference type="Proteomes" id="UP000028542"/>
    </source>
</evidence>
<dbReference type="Proteomes" id="UP000028542">
    <property type="component" value="Unassembled WGS sequence"/>
</dbReference>
<dbReference type="GO" id="GO:0016020">
    <property type="term" value="C:membrane"/>
    <property type="evidence" value="ECO:0007669"/>
    <property type="project" value="InterPro"/>
</dbReference>
<dbReference type="GO" id="GO:0006935">
    <property type="term" value="P:chemotaxis"/>
    <property type="evidence" value="ECO:0007669"/>
    <property type="project" value="InterPro"/>
</dbReference>
<dbReference type="RefSeq" id="WP_035133378.1">
    <property type="nucleotide sequence ID" value="NZ_JPMD01000027.1"/>
</dbReference>
<protein>
    <recommendedName>
        <fullName evidence="10">Chemotaxis protein</fullName>
    </recommendedName>
</protein>
<dbReference type="InterPro" id="IPR024478">
    <property type="entry name" value="HlyB_4HB_MCP"/>
</dbReference>
<gene>
    <name evidence="8" type="ORF">IO99_11550</name>
</gene>
<dbReference type="SMART" id="SM00304">
    <property type="entry name" value="HAMP"/>
    <property type="match status" value="1"/>
</dbReference>
<evidence type="ECO:0000256" key="1">
    <source>
        <dbReference type="ARBA" id="ARBA00023224"/>
    </source>
</evidence>
<dbReference type="EMBL" id="JPMD01000027">
    <property type="protein sequence ID" value="KEZ86008.1"/>
    <property type="molecule type" value="Genomic_DNA"/>
</dbReference>
<dbReference type="PROSITE" id="PS50111">
    <property type="entry name" value="CHEMOTAXIS_TRANSDUC_2"/>
    <property type="match status" value="1"/>
</dbReference>
<feature type="transmembrane region" description="Helical" evidence="5">
    <location>
        <begin position="200"/>
        <end position="228"/>
    </location>
</feature>
<dbReference type="Gene3D" id="1.10.287.950">
    <property type="entry name" value="Methyl-accepting chemotaxis protein"/>
    <property type="match status" value="1"/>
</dbReference>
<proteinExistence type="inferred from homology"/>
<dbReference type="AlphaFoldDB" id="A0A084JAM4"/>
<evidence type="ECO:0000256" key="4">
    <source>
        <dbReference type="SAM" id="Coils"/>
    </source>
</evidence>
<evidence type="ECO:0000259" key="7">
    <source>
        <dbReference type="PROSITE" id="PS50885"/>
    </source>
</evidence>
<accession>A0A084JAM4</accession>
<dbReference type="PANTHER" id="PTHR32089">
    <property type="entry name" value="METHYL-ACCEPTING CHEMOTAXIS PROTEIN MCPB"/>
    <property type="match status" value="1"/>
</dbReference>
<dbReference type="InterPro" id="IPR004089">
    <property type="entry name" value="MCPsignal_dom"/>
</dbReference>
<dbReference type="GO" id="GO:0007165">
    <property type="term" value="P:signal transduction"/>
    <property type="evidence" value="ECO:0007669"/>
    <property type="project" value="UniProtKB-KW"/>
</dbReference>
<comment type="caution">
    <text evidence="8">The sequence shown here is derived from an EMBL/GenBank/DDBJ whole genome shotgun (WGS) entry which is preliminary data.</text>
</comment>
<dbReference type="PANTHER" id="PTHR32089:SF112">
    <property type="entry name" value="LYSOZYME-LIKE PROTEIN-RELATED"/>
    <property type="match status" value="1"/>
</dbReference>
<dbReference type="Gene3D" id="6.10.340.10">
    <property type="match status" value="1"/>
</dbReference>
<dbReference type="GO" id="GO:0004888">
    <property type="term" value="F:transmembrane signaling receptor activity"/>
    <property type="evidence" value="ECO:0007669"/>
    <property type="project" value="InterPro"/>
</dbReference>
<keyword evidence="4" id="KW-0175">Coiled coil</keyword>
<dbReference type="InterPro" id="IPR003660">
    <property type="entry name" value="HAMP_dom"/>
</dbReference>
<organism evidence="8 9">
    <name type="scientific">Clostridium sulfidigenes</name>
    <dbReference type="NCBI Taxonomy" id="318464"/>
    <lineage>
        <taxon>Bacteria</taxon>
        <taxon>Bacillati</taxon>
        <taxon>Bacillota</taxon>
        <taxon>Clostridia</taxon>
        <taxon>Eubacteriales</taxon>
        <taxon>Clostridiaceae</taxon>
        <taxon>Clostridium</taxon>
    </lineage>
</organism>
<keyword evidence="5" id="KW-0472">Membrane</keyword>
<evidence type="ECO:0000256" key="2">
    <source>
        <dbReference type="ARBA" id="ARBA00029447"/>
    </source>
</evidence>
<dbReference type="Pfam" id="PF00672">
    <property type="entry name" value="HAMP"/>
    <property type="match status" value="1"/>
</dbReference>
<name>A0A084JAM4_9CLOT</name>
<evidence type="ECO:0000256" key="3">
    <source>
        <dbReference type="PROSITE-ProRule" id="PRU00284"/>
    </source>
</evidence>
<dbReference type="SUPFAM" id="SSF58104">
    <property type="entry name" value="Methyl-accepting chemotaxis protein (MCP) signaling domain"/>
    <property type="match status" value="1"/>
</dbReference>
<feature type="transmembrane region" description="Helical" evidence="5">
    <location>
        <begin position="21"/>
        <end position="43"/>
    </location>
</feature>
<feature type="domain" description="Methyl-accepting transducer" evidence="6">
    <location>
        <begin position="283"/>
        <end position="466"/>
    </location>
</feature>
<dbReference type="SMART" id="SM00283">
    <property type="entry name" value="MA"/>
    <property type="match status" value="1"/>
</dbReference>
<dbReference type="Pfam" id="PF00015">
    <property type="entry name" value="MCPsignal"/>
    <property type="match status" value="1"/>
</dbReference>
<feature type="coiled-coil region" evidence="4">
    <location>
        <begin position="85"/>
        <end position="112"/>
    </location>
</feature>
<feature type="coiled-coil region" evidence="4">
    <location>
        <begin position="361"/>
        <end position="396"/>
    </location>
</feature>
<keyword evidence="5" id="KW-0812">Transmembrane</keyword>
<dbReference type="PROSITE" id="PS50885">
    <property type="entry name" value="HAMP"/>
    <property type="match status" value="1"/>
</dbReference>
<reference evidence="8 9" key="1">
    <citation type="submission" date="2014-07" db="EMBL/GenBank/DDBJ databases">
        <title>Draft genome of Clostridium sulfidigenes 113A isolated from sediments associated with methane hydrate from Krishna Godavari basin.</title>
        <authorList>
            <person name="Honkalas V.S."/>
            <person name="Dabir A.P."/>
            <person name="Arora P."/>
            <person name="Dhakephalkar P.K."/>
        </authorList>
    </citation>
    <scope>NUCLEOTIDE SEQUENCE [LARGE SCALE GENOMIC DNA]</scope>
    <source>
        <strain evidence="8 9">113A</strain>
    </source>
</reference>